<evidence type="ECO:0000313" key="6">
    <source>
        <dbReference type="EMBL" id="KAH1182048.1"/>
    </source>
</evidence>
<dbReference type="SMART" id="SM00409">
    <property type="entry name" value="IG"/>
    <property type="match status" value="1"/>
</dbReference>
<accession>A0A9D3XMN5</accession>
<dbReference type="SUPFAM" id="SSF48726">
    <property type="entry name" value="Immunoglobulin"/>
    <property type="match status" value="1"/>
</dbReference>
<sequence length="207" mass="22498">MQNYLPASWDIRTWGDTCLVSQGDSLTPTLVLKQRSAAVMLWLRCLCVMAWCILSGSVAAVTLTQPGSARAEPGSSITLDCVVSGYNIDDHHLHWVRQTPGKGLVWVTAFRTGFTTITANEFKGRVTPSTSGSTARLKIDGLTAADTATYYCARETQCSLPSFLSYSNLWGKGFVSLSTSLCMKFSPLPLPAHCKSPKAALKMRPWG</sequence>
<dbReference type="Proteomes" id="UP000827986">
    <property type="component" value="Unassembled WGS sequence"/>
</dbReference>
<proteinExistence type="predicted"/>
<evidence type="ECO:0000256" key="1">
    <source>
        <dbReference type="ARBA" id="ARBA00022859"/>
    </source>
</evidence>
<protein>
    <recommendedName>
        <fullName evidence="5">Ig-like domain-containing protein</fullName>
    </recommendedName>
</protein>
<dbReference type="Pfam" id="PF07686">
    <property type="entry name" value="V-set"/>
    <property type="match status" value="1"/>
</dbReference>
<dbReference type="InterPro" id="IPR007110">
    <property type="entry name" value="Ig-like_dom"/>
</dbReference>
<evidence type="ECO:0000256" key="2">
    <source>
        <dbReference type="ARBA" id="ARBA00023130"/>
    </source>
</evidence>
<reference evidence="6" key="1">
    <citation type="submission" date="2021-09" db="EMBL/GenBank/DDBJ databases">
        <title>The genome of Mauremys mutica provides insights into the evolution of semi-aquatic lifestyle.</title>
        <authorList>
            <person name="Gong S."/>
            <person name="Gao Y."/>
        </authorList>
    </citation>
    <scope>NUCLEOTIDE SEQUENCE</scope>
    <source>
        <strain evidence="6">MM-2020</strain>
        <tissue evidence="6">Muscle</tissue>
    </source>
</reference>
<dbReference type="PANTHER" id="PTHR23266">
    <property type="entry name" value="IMMUNOGLOBULIN HEAVY CHAIN"/>
    <property type="match status" value="1"/>
</dbReference>
<organism evidence="6 7">
    <name type="scientific">Mauremys mutica</name>
    <name type="common">yellowpond turtle</name>
    <dbReference type="NCBI Taxonomy" id="74926"/>
    <lineage>
        <taxon>Eukaryota</taxon>
        <taxon>Metazoa</taxon>
        <taxon>Chordata</taxon>
        <taxon>Craniata</taxon>
        <taxon>Vertebrata</taxon>
        <taxon>Euteleostomi</taxon>
        <taxon>Archelosauria</taxon>
        <taxon>Testudinata</taxon>
        <taxon>Testudines</taxon>
        <taxon>Cryptodira</taxon>
        <taxon>Durocryptodira</taxon>
        <taxon>Testudinoidea</taxon>
        <taxon>Geoemydidae</taxon>
        <taxon>Geoemydinae</taxon>
        <taxon>Mauremys</taxon>
    </lineage>
</organism>
<dbReference type="GO" id="GO:0005576">
    <property type="term" value="C:extracellular region"/>
    <property type="evidence" value="ECO:0007669"/>
    <property type="project" value="UniProtKB-ARBA"/>
</dbReference>
<dbReference type="EMBL" id="JAHDVG010000467">
    <property type="protein sequence ID" value="KAH1182048.1"/>
    <property type="molecule type" value="Genomic_DNA"/>
</dbReference>
<keyword evidence="4" id="KW-0472">Membrane</keyword>
<feature type="transmembrane region" description="Helical" evidence="4">
    <location>
        <begin position="41"/>
        <end position="63"/>
    </location>
</feature>
<keyword evidence="4" id="KW-0812">Transmembrane</keyword>
<dbReference type="PROSITE" id="PS50835">
    <property type="entry name" value="IG_LIKE"/>
    <property type="match status" value="1"/>
</dbReference>
<comment type="caution">
    <text evidence="6">The sequence shown here is derived from an EMBL/GenBank/DDBJ whole genome shotgun (WGS) entry which is preliminary data.</text>
</comment>
<keyword evidence="3" id="KW-1280">Immunoglobulin</keyword>
<gene>
    <name evidence="6" type="ORF">KIL84_009802</name>
</gene>
<evidence type="ECO:0000256" key="4">
    <source>
        <dbReference type="SAM" id="Phobius"/>
    </source>
</evidence>
<dbReference type="AlphaFoldDB" id="A0A9D3XMN5"/>
<name>A0A9D3XMN5_9SAUR</name>
<dbReference type="InterPro" id="IPR036179">
    <property type="entry name" value="Ig-like_dom_sf"/>
</dbReference>
<dbReference type="Gene3D" id="2.60.40.10">
    <property type="entry name" value="Immunoglobulins"/>
    <property type="match status" value="1"/>
</dbReference>
<dbReference type="GO" id="GO:0002250">
    <property type="term" value="P:adaptive immune response"/>
    <property type="evidence" value="ECO:0007669"/>
    <property type="project" value="UniProtKB-KW"/>
</dbReference>
<dbReference type="InterPro" id="IPR050199">
    <property type="entry name" value="IgHV"/>
</dbReference>
<dbReference type="InterPro" id="IPR013783">
    <property type="entry name" value="Ig-like_fold"/>
</dbReference>
<feature type="domain" description="Ig-like" evidence="5">
    <location>
        <begin position="59"/>
        <end position="152"/>
    </location>
</feature>
<keyword evidence="4" id="KW-1133">Transmembrane helix</keyword>
<keyword evidence="2" id="KW-1064">Adaptive immunity</keyword>
<evidence type="ECO:0000256" key="3">
    <source>
        <dbReference type="ARBA" id="ARBA00043265"/>
    </source>
</evidence>
<dbReference type="InterPro" id="IPR013106">
    <property type="entry name" value="Ig_V-set"/>
</dbReference>
<dbReference type="GO" id="GO:0019814">
    <property type="term" value="C:immunoglobulin complex"/>
    <property type="evidence" value="ECO:0007669"/>
    <property type="project" value="UniProtKB-KW"/>
</dbReference>
<keyword evidence="7" id="KW-1185">Reference proteome</keyword>
<evidence type="ECO:0000313" key="7">
    <source>
        <dbReference type="Proteomes" id="UP000827986"/>
    </source>
</evidence>
<evidence type="ECO:0000259" key="5">
    <source>
        <dbReference type="PROSITE" id="PS50835"/>
    </source>
</evidence>
<keyword evidence="1" id="KW-0391">Immunity</keyword>
<dbReference type="SMART" id="SM00406">
    <property type="entry name" value="IGv"/>
    <property type="match status" value="1"/>
</dbReference>
<dbReference type="InterPro" id="IPR003599">
    <property type="entry name" value="Ig_sub"/>
</dbReference>